<keyword evidence="1" id="KW-1133">Transmembrane helix</keyword>
<keyword evidence="3" id="KW-1185">Reference proteome</keyword>
<dbReference type="EMBL" id="JAPFFF010000065">
    <property type="protein sequence ID" value="KAK8836534.1"/>
    <property type="molecule type" value="Genomic_DNA"/>
</dbReference>
<gene>
    <name evidence="2" type="ORF">M9Y10_037795</name>
</gene>
<evidence type="ECO:0000256" key="1">
    <source>
        <dbReference type="SAM" id="Phobius"/>
    </source>
</evidence>
<sequence length="221" mass="25067">MLKSLGKIGLCLNDRDITDIPKTDLDKVCFILINDCDKELGVGPINDGYLIALNHKKMGYKVYYLYNALYLEFISFIWYFLDNTSDALTIFYSGKNKNGEGIDFSDTLLTKSSLNDVIVSNCNGKARVMFITDSLNGGSVFDIKGAKNVISFYVRKSSLCDNKQNKRSHGIFTYYFCKLTNECSTITPLELTEKMDDLLSRFEEVLEFDTTSEELGENPIF</sequence>
<accession>A0ABR2GRG1</accession>
<keyword evidence="1" id="KW-0812">Transmembrane</keyword>
<name>A0ABR2GRG1_9EUKA</name>
<protein>
    <submittedName>
        <fullName evidence="2">Uncharacterized protein</fullName>
    </submittedName>
</protein>
<dbReference type="Proteomes" id="UP001470230">
    <property type="component" value="Unassembled WGS sequence"/>
</dbReference>
<evidence type="ECO:0000313" key="3">
    <source>
        <dbReference type="Proteomes" id="UP001470230"/>
    </source>
</evidence>
<organism evidence="2 3">
    <name type="scientific">Tritrichomonas musculus</name>
    <dbReference type="NCBI Taxonomy" id="1915356"/>
    <lineage>
        <taxon>Eukaryota</taxon>
        <taxon>Metamonada</taxon>
        <taxon>Parabasalia</taxon>
        <taxon>Tritrichomonadida</taxon>
        <taxon>Tritrichomonadidae</taxon>
        <taxon>Tritrichomonas</taxon>
    </lineage>
</organism>
<reference evidence="2 3" key="1">
    <citation type="submission" date="2024-04" db="EMBL/GenBank/DDBJ databases">
        <title>Tritrichomonas musculus Genome.</title>
        <authorList>
            <person name="Alves-Ferreira E."/>
            <person name="Grigg M."/>
            <person name="Lorenzi H."/>
            <person name="Galac M."/>
        </authorList>
    </citation>
    <scope>NUCLEOTIDE SEQUENCE [LARGE SCALE GENOMIC DNA]</scope>
    <source>
        <strain evidence="2 3">EAF2021</strain>
    </source>
</reference>
<comment type="caution">
    <text evidence="2">The sequence shown here is derived from an EMBL/GenBank/DDBJ whole genome shotgun (WGS) entry which is preliminary data.</text>
</comment>
<feature type="transmembrane region" description="Helical" evidence="1">
    <location>
        <begin position="63"/>
        <end position="81"/>
    </location>
</feature>
<evidence type="ECO:0000313" key="2">
    <source>
        <dbReference type="EMBL" id="KAK8836534.1"/>
    </source>
</evidence>
<proteinExistence type="predicted"/>
<keyword evidence="1" id="KW-0472">Membrane</keyword>